<feature type="compositionally biased region" description="Polar residues" evidence="1">
    <location>
        <begin position="32"/>
        <end position="42"/>
    </location>
</feature>
<keyword evidence="3" id="KW-1185">Reference proteome</keyword>
<evidence type="ECO:0000313" key="2">
    <source>
        <dbReference type="EMBL" id="MQM73312.1"/>
    </source>
</evidence>
<comment type="caution">
    <text evidence="2">The sequence shown here is derived from an EMBL/GenBank/DDBJ whole genome shotgun (WGS) entry which is preliminary data.</text>
</comment>
<evidence type="ECO:0000256" key="1">
    <source>
        <dbReference type="SAM" id="MobiDB-lite"/>
    </source>
</evidence>
<protein>
    <submittedName>
        <fullName evidence="2">Uncharacterized protein</fullName>
    </submittedName>
</protein>
<proteinExistence type="predicted"/>
<dbReference type="Proteomes" id="UP000473648">
    <property type="component" value="Unassembled WGS sequence"/>
</dbReference>
<sequence>MEVYFFMKRIALIVLVVGGMLLAGACGRTAAPQDSSNQKTKNTSQSQAAASSVTVQFDYTWMSTQASNQVAVRVENASGHVVKNLYVSDFTGARRGYRARAAPRGRGGRPGCDVG</sequence>
<reference evidence="2" key="1">
    <citation type="journal article" date="2020" name="Appl. Environ. Microbiol.">
        <title>Medium-Chain Fatty Acid Synthesis by 'Candidatus Weimeria bifida' gen. nov., sp. nov., and 'Candidatus Pseudoramibacter fermentans' sp. nov.</title>
        <authorList>
            <person name="Scarborough M.J."/>
            <person name="Myers K.S."/>
            <person name="Donohue T.J."/>
            <person name="Noguera D.R."/>
        </authorList>
    </citation>
    <scope>NUCLEOTIDE SEQUENCE</scope>
    <source>
        <strain evidence="2">EUB1.1</strain>
    </source>
</reference>
<evidence type="ECO:0000313" key="3">
    <source>
        <dbReference type="Proteomes" id="UP000473648"/>
    </source>
</evidence>
<dbReference type="EMBL" id="VOGB01000005">
    <property type="protein sequence ID" value="MQM73312.1"/>
    <property type="molecule type" value="Genomic_DNA"/>
</dbReference>
<dbReference type="AlphaFoldDB" id="A0A6L5GT85"/>
<organism evidence="2 3">
    <name type="scientific">Candidatus Pseudoramibacter fermentans</name>
    <dbReference type="NCBI Taxonomy" id="2594427"/>
    <lineage>
        <taxon>Bacteria</taxon>
        <taxon>Bacillati</taxon>
        <taxon>Bacillota</taxon>
        <taxon>Clostridia</taxon>
        <taxon>Eubacteriales</taxon>
        <taxon>Eubacteriaceae</taxon>
        <taxon>Pseudoramibacter</taxon>
    </lineage>
</organism>
<accession>A0A6L5GT85</accession>
<gene>
    <name evidence="2" type="ORF">FRC53_07885</name>
</gene>
<feature type="region of interest" description="Disordered" evidence="1">
    <location>
        <begin position="30"/>
        <end position="49"/>
    </location>
</feature>
<name>A0A6L5GT85_9FIRM</name>